<name>A0A1I7RSE8_BURXY</name>
<dbReference type="AlphaFoldDB" id="A0A1I7RSE8"/>
<dbReference type="EMBL" id="CAJFCV020000005">
    <property type="protein sequence ID" value="CAG9123004.1"/>
    <property type="molecule type" value="Genomic_DNA"/>
</dbReference>
<dbReference type="Proteomes" id="UP000659654">
    <property type="component" value="Unassembled WGS sequence"/>
</dbReference>
<reference evidence="5" key="1">
    <citation type="submission" date="2016-11" db="UniProtKB">
        <authorList>
            <consortium name="WormBaseParasite"/>
        </authorList>
    </citation>
    <scope>IDENTIFICATION</scope>
</reference>
<dbReference type="OrthoDB" id="10668502at2759"/>
<evidence type="ECO:0000256" key="1">
    <source>
        <dbReference type="SAM" id="MobiDB-lite"/>
    </source>
</evidence>
<dbReference type="WBParaSite" id="BXY_0365200.1">
    <property type="protein sequence ID" value="BXY_0365200.1"/>
    <property type="gene ID" value="BXY_0365200"/>
</dbReference>
<dbReference type="EMBL" id="CAJFDI010000005">
    <property type="protein sequence ID" value="CAD5231700.1"/>
    <property type="molecule type" value="Genomic_DNA"/>
</dbReference>
<evidence type="ECO:0000313" key="3">
    <source>
        <dbReference type="Proteomes" id="UP000095284"/>
    </source>
</evidence>
<evidence type="ECO:0000313" key="2">
    <source>
        <dbReference type="EMBL" id="CAD5231700.1"/>
    </source>
</evidence>
<accession>A0A1I7RSE8</accession>
<reference evidence="2" key="2">
    <citation type="submission" date="2020-09" db="EMBL/GenBank/DDBJ databases">
        <authorList>
            <person name="Kikuchi T."/>
        </authorList>
    </citation>
    <scope>NUCLEOTIDE SEQUENCE</scope>
    <source>
        <strain evidence="2">Ka4C1</strain>
    </source>
</reference>
<organism evidence="3 5">
    <name type="scientific">Bursaphelenchus xylophilus</name>
    <name type="common">Pinewood nematode worm</name>
    <name type="synonym">Aphelenchoides xylophilus</name>
    <dbReference type="NCBI Taxonomy" id="6326"/>
    <lineage>
        <taxon>Eukaryota</taxon>
        <taxon>Metazoa</taxon>
        <taxon>Ecdysozoa</taxon>
        <taxon>Nematoda</taxon>
        <taxon>Chromadorea</taxon>
        <taxon>Rhabditida</taxon>
        <taxon>Tylenchina</taxon>
        <taxon>Tylenchomorpha</taxon>
        <taxon>Aphelenchoidea</taxon>
        <taxon>Aphelenchoididae</taxon>
        <taxon>Bursaphelenchus</taxon>
    </lineage>
</organism>
<dbReference type="Proteomes" id="UP000582659">
    <property type="component" value="Unassembled WGS sequence"/>
</dbReference>
<protein>
    <submittedName>
        <fullName evidence="2">(pine wood nematode) hypothetical protein</fullName>
    </submittedName>
</protein>
<proteinExistence type="predicted"/>
<evidence type="ECO:0000313" key="4">
    <source>
        <dbReference type="Proteomes" id="UP000659654"/>
    </source>
</evidence>
<keyword evidence="4" id="KW-1185">Reference proteome</keyword>
<dbReference type="Proteomes" id="UP000095284">
    <property type="component" value="Unplaced"/>
</dbReference>
<gene>
    <name evidence="2" type="ORF">BXYJ_LOCUS11796</name>
</gene>
<feature type="region of interest" description="Disordered" evidence="1">
    <location>
        <begin position="98"/>
        <end position="125"/>
    </location>
</feature>
<feature type="compositionally biased region" description="Polar residues" evidence="1">
    <location>
        <begin position="103"/>
        <end position="119"/>
    </location>
</feature>
<evidence type="ECO:0000313" key="5">
    <source>
        <dbReference type="WBParaSite" id="BXY_0365200.1"/>
    </source>
</evidence>
<sequence>MSREWADLQVSRALNRVENILGQLSLNESEVRRQRKYRTENIKMARQELRAFNPPPSMRNKSPALQKNPIQSTKIPVHSSHISVDLPKQPIQMGNESFLGRKNVNQPGPTRNSSESASGVASKGSADKNALNYTLAQTESVVKEIPGLSSATSTFRCRSKSERVAKNIGDAVYFGFPPIEVEDKNGNFEITLSLQVNDDKNRRREYHITCKMTQGREITEARVDDVTFVKNI</sequence>